<feature type="domain" description="ANTAR" evidence="6">
    <location>
        <begin position="125"/>
        <end position="186"/>
    </location>
</feature>
<dbReference type="SUPFAM" id="SSF52172">
    <property type="entry name" value="CheY-like"/>
    <property type="match status" value="1"/>
</dbReference>
<keyword evidence="4" id="KW-0175">Coiled coil</keyword>
<dbReference type="SMART" id="SM00448">
    <property type="entry name" value="REC"/>
    <property type="match status" value="1"/>
</dbReference>
<keyword evidence="8" id="KW-1185">Reference proteome</keyword>
<evidence type="ECO:0000256" key="3">
    <source>
        <dbReference type="PROSITE-ProRule" id="PRU00169"/>
    </source>
</evidence>
<evidence type="ECO:0000259" key="6">
    <source>
        <dbReference type="PROSITE" id="PS50921"/>
    </source>
</evidence>
<dbReference type="GO" id="GO:0000160">
    <property type="term" value="P:phosphorelay signal transduction system"/>
    <property type="evidence" value="ECO:0007669"/>
    <property type="project" value="InterPro"/>
</dbReference>
<dbReference type="InterPro" id="IPR011006">
    <property type="entry name" value="CheY-like_superfamily"/>
</dbReference>
<dbReference type="InterPro" id="IPR008327">
    <property type="entry name" value="Sig_transdc_resp-reg_antiterm"/>
</dbReference>
<sequence>MKKKIVIADDEPITRIDLREILEEANYDVVGEATDGFDAVELCKKHLPDLVLMDIKMPLLDGINAANIIMEEELANSVILLTAYSGKEFIEKAKVAGVMGYLVKPIDDKSLLPAVEIALSKGKEIKKMKRDIKKANEKLEARKKIEKAKGILMRKNGMNEDEAYNKIRALSMNKRVSMKEIADILIMSNSINNR</sequence>
<feature type="domain" description="Response regulatory" evidence="5">
    <location>
        <begin position="4"/>
        <end position="119"/>
    </location>
</feature>
<dbReference type="InterPro" id="IPR001789">
    <property type="entry name" value="Sig_transdc_resp-reg_receiver"/>
</dbReference>
<dbReference type="PROSITE" id="PS50110">
    <property type="entry name" value="RESPONSE_REGULATORY"/>
    <property type="match status" value="1"/>
</dbReference>
<feature type="modified residue" description="4-aspartylphosphate" evidence="3">
    <location>
        <position position="54"/>
    </location>
</feature>
<dbReference type="Pfam" id="PF03861">
    <property type="entry name" value="ANTAR"/>
    <property type="match status" value="1"/>
</dbReference>
<organism evidence="7 8">
    <name type="scientific">Oceanirhabdus seepicola</name>
    <dbReference type="NCBI Taxonomy" id="2828781"/>
    <lineage>
        <taxon>Bacteria</taxon>
        <taxon>Bacillati</taxon>
        <taxon>Bacillota</taxon>
        <taxon>Clostridia</taxon>
        <taxon>Eubacteriales</taxon>
        <taxon>Clostridiaceae</taxon>
        <taxon>Oceanirhabdus</taxon>
    </lineage>
</organism>
<comment type="function">
    <text evidence="2">May play the central regulatory role in sporulation. It may be an element of the effector pathway responsible for the activation of sporulation genes in response to nutritional stress. Spo0A may act in concert with spo0H (a sigma factor) to control the expression of some genes that are critical to the sporulation process.</text>
</comment>
<proteinExistence type="predicted"/>
<dbReference type="EMBL" id="JAGSOJ010000003">
    <property type="protein sequence ID" value="MCM1991227.1"/>
    <property type="molecule type" value="Genomic_DNA"/>
</dbReference>
<evidence type="ECO:0000259" key="5">
    <source>
        <dbReference type="PROSITE" id="PS50110"/>
    </source>
</evidence>
<comment type="caution">
    <text evidence="7">The sequence shown here is derived from an EMBL/GenBank/DDBJ whole genome shotgun (WGS) entry which is preliminary data.</text>
</comment>
<evidence type="ECO:0000313" key="8">
    <source>
        <dbReference type="Proteomes" id="UP001056429"/>
    </source>
</evidence>
<dbReference type="PIRSF" id="PIRSF036382">
    <property type="entry name" value="RR_antiterm"/>
    <property type="match status" value="1"/>
</dbReference>
<evidence type="ECO:0000256" key="4">
    <source>
        <dbReference type="SAM" id="Coils"/>
    </source>
</evidence>
<reference evidence="7" key="1">
    <citation type="journal article" date="2021" name="mSystems">
        <title>Bacteria and Archaea Synergistically Convert Glycine Betaine to Biogenic Methane in the Formosa Cold Seep of the South China Sea.</title>
        <authorList>
            <person name="Li L."/>
            <person name="Zhang W."/>
            <person name="Zhang S."/>
            <person name="Song L."/>
            <person name="Sun Q."/>
            <person name="Zhang H."/>
            <person name="Xiang H."/>
            <person name="Dong X."/>
        </authorList>
    </citation>
    <scope>NUCLEOTIDE SEQUENCE</scope>
    <source>
        <strain evidence="7">ZWT</strain>
    </source>
</reference>
<keyword evidence="3" id="KW-0597">Phosphoprotein</keyword>
<dbReference type="AlphaFoldDB" id="A0A9J6P3U2"/>
<evidence type="ECO:0000313" key="7">
    <source>
        <dbReference type="EMBL" id="MCM1991227.1"/>
    </source>
</evidence>
<evidence type="ECO:0000256" key="1">
    <source>
        <dbReference type="ARBA" id="ARBA00018672"/>
    </source>
</evidence>
<dbReference type="Pfam" id="PF00072">
    <property type="entry name" value="Response_reg"/>
    <property type="match status" value="1"/>
</dbReference>
<dbReference type="InterPro" id="IPR005561">
    <property type="entry name" value="ANTAR"/>
</dbReference>
<dbReference type="PROSITE" id="PS50921">
    <property type="entry name" value="ANTAR"/>
    <property type="match status" value="1"/>
</dbReference>
<dbReference type="Gene3D" id="1.10.10.10">
    <property type="entry name" value="Winged helix-like DNA-binding domain superfamily/Winged helix DNA-binding domain"/>
    <property type="match status" value="1"/>
</dbReference>
<dbReference type="GO" id="GO:0003723">
    <property type="term" value="F:RNA binding"/>
    <property type="evidence" value="ECO:0007669"/>
    <property type="project" value="InterPro"/>
</dbReference>
<evidence type="ECO:0000256" key="2">
    <source>
        <dbReference type="ARBA" id="ARBA00024867"/>
    </source>
</evidence>
<dbReference type="SMART" id="SM01012">
    <property type="entry name" value="ANTAR"/>
    <property type="match status" value="1"/>
</dbReference>
<dbReference type="PANTHER" id="PTHR43367">
    <property type="match status" value="1"/>
</dbReference>
<reference evidence="7" key="2">
    <citation type="submission" date="2021-04" db="EMBL/GenBank/DDBJ databases">
        <authorList>
            <person name="Dong X."/>
        </authorList>
    </citation>
    <scope>NUCLEOTIDE SEQUENCE</scope>
    <source>
        <strain evidence="7">ZWT</strain>
    </source>
</reference>
<protein>
    <recommendedName>
        <fullName evidence="1">Stage 0 sporulation protein A homolog</fullName>
    </recommendedName>
</protein>
<dbReference type="PANTHER" id="PTHR43367:SF1">
    <property type="entry name" value="TWO-COMPONENT RESPONSE REGULATOR-LIKE APRR6-RELATED"/>
    <property type="match status" value="1"/>
</dbReference>
<dbReference type="InterPro" id="IPR036388">
    <property type="entry name" value="WH-like_DNA-bd_sf"/>
</dbReference>
<feature type="coiled-coil region" evidence="4">
    <location>
        <begin position="118"/>
        <end position="149"/>
    </location>
</feature>
<dbReference type="Proteomes" id="UP001056429">
    <property type="component" value="Unassembled WGS sequence"/>
</dbReference>
<accession>A0A9J6P3U2</accession>
<name>A0A9J6P3U2_9CLOT</name>
<dbReference type="Gene3D" id="3.40.50.2300">
    <property type="match status" value="1"/>
</dbReference>
<gene>
    <name evidence="7" type="ORF">KDK92_15945</name>
</gene>
<dbReference type="RefSeq" id="WP_250860333.1">
    <property type="nucleotide sequence ID" value="NZ_JAGSOJ010000003.1"/>
</dbReference>